<dbReference type="InterPro" id="IPR044094">
    <property type="entry name" value="AtsA-like_MBL-fold"/>
</dbReference>
<evidence type="ECO:0000256" key="1">
    <source>
        <dbReference type="ARBA" id="ARBA00022759"/>
    </source>
</evidence>
<name>A0A5D0NWS1_9ACTN</name>
<keyword evidence="1" id="KW-0540">Nuclease</keyword>
<organism evidence="3 4">
    <name type="scientific">Actinomadura chibensis</name>
    <dbReference type="NCBI Taxonomy" id="392828"/>
    <lineage>
        <taxon>Bacteria</taxon>
        <taxon>Bacillati</taxon>
        <taxon>Actinomycetota</taxon>
        <taxon>Actinomycetes</taxon>
        <taxon>Streptosporangiales</taxon>
        <taxon>Thermomonosporaceae</taxon>
        <taxon>Actinomadura</taxon>
    </lineage>
</organism>
<keyword evidence="1" id="KW-0255">Endonuclease</keyword>
<sequence length="397" mass="42253">MCELLNQAVAASAPAAGPSRRGVLGGIGTALLGGGLAMAAGMPSAEAAPPPKPRNRTRLVLLGTGGGPIVLSGDRMGISTAVVYGDDIYVVDLGHGAAVQLYRSGLLDGPAGRARVRGIFFTHMHSDHTVEWPALYATAHVNLRQGRPGEPFRVFGPGDRPVPPRTFPPERPAPGPVNPGGPISGISAMTGYLRQAYAADFEDRIRDANMTDPNKLFETHDIDISPYWTVDAAGIPPRLPAGTRIPVWRDGDVTVTATLVDHRPTAPAFAFRFDTPDGSVVVSGDTAPSENLIDLAQGADYLVHEVIDPKYVDELAATLPPEIREPARQHLLASHTTIEQVGRDVAQKARARNLVLTHLVPMNNPVNRWRAAQRGYSGKLIVGQDLMQLGVGTHPGR</sequence>
<protein>
    <submittedName>
        <fullName evidence="3">MBL fold metallo-hydrolase</fullName>
    </submittedName>
</protein>
<dbReference type="Proteomes" id="UP000323380">
    <property type="component" value="Unassembled WGS sequence"/>
</dbReference>
<evidence type="ECO:0000313" key="3">
    <source>
        <dbReference type="EMBL" id="TYB48917.1"/>
    </source>
</evidence>
<keyword evidence="2 3" id="KW-0378">Hydrolase</keyword>
<dbReference type="CDD" id="cd07719">
    <property type="entry name" value="arylsulfatase_AtsA-like_MBL-fold"/>
    <property type="match status" value="1"/>
</dbReference>
<reference evidence="3 4" key="1">
    <citation type="submission" date="2019-08" db="EMBL/GenBank/DDBJ databases">
        <title>Actinomadura sp. nov. CYP1-5 isolated from mountain soil.</title>
        <authorList>
            <person name="Songsumanus A."/>
            <person name="Kuncharoen N."/>
            <person name="Kudo T."/>
            <person name="Yuki M."/>
            <person name="Igarashi Y."/>
            <person name="Tanasupawat S."/>
        </authorList>
    </citation>
    <scope>NUCLEOTIDE SEQUENCE [LARGE SCALE GENOMIC DNA]</scope>
    <source>
        <strain evidence="3 4">JCM 14158</strain>
    </source>
</reference>
<dbReference type="SUPFAM" id="SSF56281">
    <property type="entry name" value="Metallo-hydrolase/oxidoreductase"/>
    <property type="match status" value="1"/>
</dbReference>
<dbReference type="GO" id="GO:0042781">
    <property type="term" value="F:3'-tRNA processing endoribonuclease activity"/>
    <property type="evidence" value="ECO:0007669"/>
    <property type="project" value="TreeGrafter"/>
</dbReference>
<evidence type="ECO:0000313" key="4">
    <source>
        <dbReference type="Proteomes" id="UP000323380"/>
    </source>
</evidence>
<dbReference type="PROSITE" id="PS51318">
    <property type="entry name" value="TAT"/>
    <property type="match status" value="1"/>
</dbReference>
<dbReference type="EMBL" id="VSFG01000001">
    <property type="protein sequence ID" value="TYB48917.1"/>
    <property type="molecule type" value="Genomic_DNA"/>
</dbReference>
<proteinExistence type="predicted"/>
<keyword evidence="4" id="KW-1185">Reference proteome</keyword>
<accession>A0A5D0NWS1</accession>
<evidence type="ECO:0000256" key="2">
    <source>
        <dbReference type="ARBA" id="ARBA00022801"/>
    </source>
</evidence>
<dbReference type="AlphaFoldDB" id="A0A5D0NWS1"/>
<dbReference type="InterPro" id="IPR036866">
    <property type="entry name" value="RibonucZ/Hydroxyglut_hydro"/>
</dbReference>
<dbReference type="STRING" id="1220554.GCA_001552135_04801"/>
<gene>
    <name evidence="3" type="ORF">FXF69_07135</name>
</gene>
<comment type="caution">
    <text evidence="3">The sequence shown here is derived from an EMBL/GenBank/DDBJ whole genome shotgun (WGS) entry which is preliminary data.</text>
</comment>
<dbReference type="RefSeq" id="WP_067895402.1">
    <property type="nucleotide sequence ID" value="NZ_VSFG01000001.1"/>
</dbReference>
<dbReference type="PANTHER" id="PTHR46018:SF2">
    <property type="entry name" value="ZINC PHOSPHODIESTERASE ELAC PROTEIN 1"/>
    <property type="match status" value="1"/>
</dbReference>
<dbReference type="PANTHER" id="PTHR46018">
    <property type="entry name" value="ZINC PHOSPHODIESTERASE ELAC PROTEIN 1"/>
    <property type="match status" value="1"/>
</dbReference>
<dbReference type="InterPro" id="IPR006311">
    <property type="entry name" value="TAT_signal"/>
</dbReference>
<dbReference type="Gene3D" id="3.60.15.10">
    <property type="entry name" value="Ribonuclease Z/Hydroxyacylglutathione hydrolase-like"/>
    <property type="match status" value="1"/>
</dbReference>